<evidence type="ECO:0000313" key="6">
    <source>
        <dbReference type="Proteomes" id="UP000623172"/>
    </source>
</evidence>
<evidence type="ECO:0000313" key="5">
    <source>
        <dbReference type="EMBL" id="MBC8530929.1"/>
    </source>
</evidence>
<dbReference type="InterPro" id="IPR020449">
    <property type="entry name" value="Tscrpt_reg_AraC-type_HTH"/>
</dbReference>
<keyword evidence="2" id="KW-0238">DNA-binding</keyword>
<dbReference type="InterPro" id="IPR018060">
    <property type="entry name" value="HTH_AraC"/>
</dbReference>
<dbReference type="PROSITE" id="PS00041">
    <property type="entry name" value="HTH_ARAC_FAMILY_1"/>
    <property type="match status" value="1"/>
</dbReference>
<organism evidence="5 6">
    <name type="scientific">Gehongia tenuis</name>
    <dbReference type="NCBI Taxonomy" id="2763655"/>
    <lineage>
        <taxon>Bacteria</taxon>
        <taxon>Bacillati</taxon>
        <taxon>Bacillota</taxon>
        <taxon>Clostridia</taxon>
        <taxon>Christensenellales</taxon>
        <taxon>Christensenellaceae</taxon>
        <taxon>Gehongia</taxon>
    </lineage>
</organism>
<dbReference type="SUPFAM" id="SSF51182">
    <property type="entry name" value="RmlC-like cupins"/>
    <property type="match status" value="1"/>
</dbReference>
<dbReference type="GO" id="GO:0003700">
    <property type="term" value="F:DNA-binding transcription factor activity"/>
    <property type="evidence" value="ECO:0007669"/>
    <property type="project" value="InterPro"/>
</dbReference>
<dbReference type="GO" id="GO:0043565">
    <property type="term" value="F:sequence-specific DNA binding"/>
    <property type="evidence" value="ECO:0007669"/>
    <property type="project" value="InterPro"/>
</dbReference>
<name>A0A926HNS7_9FIRM</name>
<comment type="caution">
    <text evidence="5">The sequence shown here is derived from an EMBL/GenBank/DDBJ whole genome shotgun (WGS) entry which is preliminary data.</text>
</comment>
<dbReference type="InterPro" id="IPR013096">
    <property type="entry name" value="Cupin_2"/>
</dbReference>
<reference evidence="5" key="1">
    <citation type="submission" date="2020-08" db="EMBL/GenBank/DDBJ databases">
        <title>Genome public.</title>
        <authorList>
            <person name="Liu C."/>
            <person name="Sun Q."/>
        </authorList>
    </citation>
    <scope>NUCLEOTIDE SEQUENCE</scope>
    <source>
        <strain evidence="5">NSJ-53</strain>
    </source>
</reference>
<keyword evidence="1" id="KW-0805">Transcription regulation</keyword>
<dbReference type="PANTHER" id="PTHR43280">
    <property type="entry name" value="ARAC-FAMILY TRANSCRIPTIONAL REGULATOR"/>
    <property type="match status" value="1"/>
</dbReference>
<dbReference type="PANTHER" id="PTHR43280:SF28">
    <property type="entry name" value="HTH-TYPE TRANSCRIPTIONAL ACTIVATOR RHAS"/>
    <property type="match status" value="1"/>
</dbReference>
<dbReference type="Gene3D" id="1.10.10.60">
    <property type="entry name" value="Homeodomain-like"/>
    <property type="match status" value="2"/>
</dbReference>
<dbReference type="Pfam" id="PF07883">
    <property type="entry name" value="Cupin_2"/>
    <property type="match status" value="1"/>
</dbReference>
<feature type="domain" description="HTH araC/xylS-type" evidence="4">
    <location>
        <begin position="195"/>
        <end position="293"/>
    </location>
</feature>
<dbReference type="Gene3D" id="2.60.120.10">
    <property type="entry name" value="Jelly Rolls"/>
    <property type="match status" value="1"/>
</dbReference>
<evidence type="ECO:0000256" key="2">
    <source>
        <dbReference type="ARBA" id="ARBA00023125"/>
    </source>
</evidence>
<dbReference type="AlphaFoldDB" id="A0A926HNS7"/>
<dbReference type="InterPro" id="IPR011051">
    <property type="entry name" value="RmlC_Cupin_sf"/>
</dbReference>
<dbReference type="Proteomes" id="UP000623172">
    <property type="component" value="Unassembled WGS sequence"/>
</dbReference>
<dbReference type="PRINTS" id="PR00032">
    <property type="entry name" value="HTHARAC"/>
</dbReference>
<evidence type="ECO:0000256" key="1">
    <source>
        <dbReference type="ARBA" id="ARBA00023015"/>
    </source>
</evidence>
<dbReference type="InterPro" id="IPR018062">
    <property type="entry name" value="HTH_AraC-typ_CS"/>
</dbReference>
<keyword evidence="3" id="KW-0804">Transcription</keyword>
<dbReference type="InterPro" id="IPR009057">
    <property type="entry name" value="Homeodomain-like_sf"/>
</dbReference>
<dbReference type="PROSITE" id="PS01124">
    <property type="entry name" value="HTH_ARAC_FAMILY_2"/>
    <property type="match status" value="1"/>
</dbReference>
<dbReference type="Pfam" id="PF12833">
    <property type="entry name" value="HTH_18"/>
    <property type="match status" value="1"/>
</dbReference>
<dbReference type="RefSeq" id="WP_249314999.1">
    <property type="nucleotide sequence ID" value="NZ_JACRSR010000001.1"/>
</dbReference>
<sequence length="300" mass="34361">MGCRRVITDQNLLETIEYENNVLPISFYEDHFDEYLNGELGHHWHDEFEFGLVLKGGLEYTLQETRILRAGDGVFVNSKALHRARQTEAGTIFFAFVFPPNLFALKPVEAVYQRGILPILHSAAPGLFLFKDRNRDQDLLCCLRAFRDLSFGNPDYELSVMELIFRTMRQVLFRISAIAEAPVNRMERLQVQRARMMLAYIHTHYGEGITVDRIAEAASIGRSECFRCFQGIIGKTPTEYLCEYRLSQAAHLLTSTERELSDICFSCGFNSASYFGKLFKEKCGLSPGQYRKNAKALQSH</sequence>
<gene>
    <name evidence="5" type="ORF">H8696_03615</name>
</gene>
<proteinExistence type="predicted"/>
<dbReference type="EMBL" id="JACRSR010000001">
    <property type="protein sequence ID" value="MBC8530929.1"/>
    <property type="molecule type" value="Genomic_DNA"/>
</dbReference>
<evidence type="ECO:0000256" key="3">
    <source>
        <dbReference type="ARBA" id="ARBA00023163"/>
    </source>
</evidence>
<keyword evidence="6" id="KW-1185">Reference proteome</keyword>
<accession>A0A926HNS7</accession>
<protein>
    <submittedName>
        <fullName evidence="5">Helix-turn-helix domain-containing protein</fullName>
    </submittedName>
</protein>
<dbReference type="SUPFAM" id="SSF46689">
    <property type="entry name" value="Homeodomain-like"/>
    <property type="match status" value="2"/>
</dbReference>
<dbReference type="InterPro" id="IPR014710">
    <property type="entry name" value="RmlC-like_jellyroll"/>
</dbReference>
<dbReference type="SMART" id="SM00342">
    <property type="entry name" value="HTH_ARAC"/>
    <property type="match status" value="1"/>
</dbReference>
<evidence type="ECO:0000259" key="4">
    <source>
        <dbReference type="PROSITE" id="PS01124"/>
    </source>
</evidence>